<dbReference type="InterPro" id="IPR021344">
    <property type="entry name" value="DUF2970"/>
</dbReference>
<reference evidence="2" key="1">
    <citation type="submission" date="2020-10" db="EMBL/GenBank/DDBJ databases">
        <title>Bacterium isolated from coastal waters sediment.</title>
        <authorList>
            <person name="Chen R.-J."/>
            <person name="Lu D.-C."/>
            <person name="Zhu K.-L."/>
            <person name="Du Z.-J."/>
        </authorList>
    </citation>
    <scope>NUCLEOTIDE SEQUENCE</scope>
    <source>
        <strain evidence="2">N1Y112</strain>
    </source>
</reference>
<name>A0A8J7FC72_9GAMM</name>
<accession>A0A8J7FC72</accession>
<evidence type="ECO:0000313" key="3">
    <source>
        <dbReference type="Proteomes" id="UP000640333"/>
    </source>
</evidence>
<feature type="transmembrane region" description="Helical" evidence="1">
    <location>
        <begin position="39"/>
        <end position="62"/>
    </location>
</feature>
<protein>
    <submittedName>
        <fullName evidence="2">DUF2970 domain-containing protein</fullName>
    </submittedName>
</protein>
<dbReference type="Pfam" id="PF11174">
    <property type="entry name" value="DUF2970"/>
    <property type="match status" value="1"/>
</dbReference>
<proteinExistence type="predicted"/>
<comment type="caution">
    <text evidence="2">The sequence shown here is derived from an EMBL/GenBank/DDBJ whole genome shotgun (WGS) entry which is preliminary data.</text>
</comment>
<sequence>MSDKPNLLQMFLSVLAACFGVQSSHNRERDFAAGHTWAWMLLGLVVMGLFVVFVIALVSWALSLAGA</sequence>
<keyword evidence="1" id="KW-0472">Membrane</keyword>
<keyword evidence="1" id="KW-0812">Transmembrane</keyword>
<dbReference type="AlphaFoldDB" id="A0A8J7FC72"/>
<dbReference type="PROSITE" id="PS51257">
    <property type="entry name" value="PROKAR_LIPOPROTEIN"/>
    <property type="match status" value="1"/>
</dbReference>
<keyword evidence="1" id="KW-1133">Transmembrane helix</keyword>
<keyword evidence="3" id="KW-1185">Reference proteome</keyword>
<evidence type="ECO:0000256" key="1">
    <source>
        <dbReference type="SAM" id="Phobius"/>
    </source>
</evidence>
<evidence type="ECO:0000313" key="2">
    <source>
        <dbReference type="EMBL" id="MBE9397044.1"/>
    </source>
</evidence>
<dbReference type="RefSeq" id="WP_193952590.1">
    <property type="nucleotide sequence ID" value="NZ_JADEYS010000005.1"/>
</dbReference>
<dbReference type="EMBL" id="JADEYS010000005">
    <property type="protein sequence ID" value="MBE9397044.1"/>
    <property type="molecule type" value="Genomic_DNA"/>
</dbReference>
<gene>
    <name evidence="2" type="ORF">IOQ59_07185</name>
</gene>
<organism evidence="2 3">
    <name type="scientific">Pontibacterium sinense</name>
    <dbReference type="NCBI Taxonomy" id="2781979"/>
    <lineage>
        <taxon>Bacteria</taxon>
        <taxon>Pseudomonadati</taxon>
        <taxon>Pseudomonadota</taxon>
        <taxon>Gammaproteobacteria</taxon>
        <taxon>Oceanospirillales</taxon>
        <taxon>Oceanospirillaceae</taxon>
        <taxon>Pontibacterium</taxon>
    </lineage>
</organism>
<dbReference type="Proteomes" id="UP000640333">
    <property type="component" value="Unassembled WGS sequence"/>
</dbReference>